<dbReference type="Gene3D" id="2.40.128.520">
    <property type="match status" value="1"/>
</dbReference>
<keyword evidence="4" id="KW-1185">Reference proteome</keyword>
<dbReference type="Pfam" id="PF09917">
    <property type="entry name" value="DUF2147"/>
    <property type="match status" value="1"/>
</dbReference>
<name>A0A5B8A5Y4_9BACT</name>
<feature type="chain" id="PRO_5023015109" evidence="1">
    <location>
        <begin position="22"/>
        <end position="148"/>
    </location>
</feature>
<feature type="signal peptide" evidence="1">
    <location>
        <begin position="1"/>
        <end position="21"/>
    </location>
</feature>
<dbReference type="OrthoDB" id="9814399at2"/>
<evidence type="ECO:0000313" key="3">
    <source>
        <dbReference type="EMBL" id="QDA62113.1"/>
    </source>
</evidence>
<evidence type="ECO:0000256" key="1">
    <source>
        <dbReference type="SAM" id="SignalP"/>
    </source>
</evidence>
<organism evidence="3 4">
    <name type="scientific">Hymenobacter jejuensis</name>
    <dbReference type="NCBI Taxonomy" id="2502781"/>
    <lineage>
        <taxon>Bacteria</taxon>
        <taxon>Pseudomonadati</taxon>
        <taxon>Bacteroidota</taxon>
        <taxon>Cytophagia</taxon>
        <taxon>Cytophagales</taxon>
        <taxon>Hymenobacteraceae</taxon>
        <taxon>Hymenobacter</taxon>
    </lineage>
</organism>
<dbReference type="InterPro" id="IPR019223">
    <property type="entry name" value="DUF2147"/>
</dbReference>
<sequence>MKYLWVGLLLWWAAAPQVGWAQSASPVGVWVDDVAESHIEIYRCGEKLCGRIVWLNQSQDSVTGRPKTDLRNPDPEKRSRPLLNLVVVQNLTYNASDDLWDGGEIYDPHNGHTYSCFLRLDRQDRLEIKGYIGFPMIGRSHYWSRVAK</sequence>
<gene>
    <name evidence="3" type="ORF">FHG12_19300</name>
</gene>
<accession>A0A5B8A5Y4</accession>
<dbReference type="RefSeq" id="WP_139517344.1">
    <property type="nucleotide sequence ID" value="NZ_CP040896.1"/>
</dbReference>
<reference evidence="3 4" key="1">
    <citation type="submission" date="2019-06" db="EMBL/GenBank/DDBJ databases">
        <authorList>
            <person name="Srinivasan S."/>
        </authorList>
    </citation>
    <scope>NUCLEOTIDE SEQUENCE [LARGE SCALE GENOMIC DNA]</scope>
    <source>
        <strain evidence="3 4">17J68-5</strain>
    </source>
</reference>
<dbReference type="PANTHER" id="PTHR36919">
    <property type="entry name" value="BLR1215 PROTEIN"/>
    <property type="match status" value="1"/>
</dbReference>
<dbReference type="KEGG" id="hyj:FHG12_19300"/>
<proteinExistence type="predicted"/>
<dbReference type="EMBL" id="CP040896">
    <property type="protein sequence ID" value="QDA62113.1"/>
    <property type="molecule type" value="Genomic_DNA"/>
</dbReference>
<keyword evidence="1" id="KW-0732">Signal</keyword>
<dbReference type="PANTHER" id="PTHR36919:SF2">
    <property type="entry name" value="BLL6627 PROTEIN"/>
    <property type="match status" value="1"/>
</dbReference>
<dbReference type="Proteomes" id="UP000305398">
    <property type="component" value="Chromosome"/>
</dbReference>
<evidence type="ECO:0000259" key="2">
    <source>
        <dbReference type="Pfam" id="PF09917"/>
    </source>
</evidence>
<protein>
    <submittedName>
        <fullName evidence="3">DUF2147 domain-containing protein</fullName>
    </submittedName>
</protein>
<dbReference type="AlphaFoldDB" id="A0A5B8A5Y4"/>
<evidence type="ECO:0000313" key="4">
    <source>
        <dbReference type="Proteomes" id="UP000305398"/>
    </source>
</evidence>
<feature type="domain" description="DUF2147" evidence="2">
    <location>
        <begin position="28"/>
        <end position="145"/>
    </location>
</feature>